<proteinExistence type="predicted"/>
<dbReference type="EMBL" id="BOOA01000002">
    <property type="protein sequence ID" value="GIH22013.1"/>
    <property type="molecule type" value="Genomic_DNA"/>
</dbReference>
<dbReference type="InterPro" id="IPR046904">
    <property type="entry name" value="ABC-3C_MC2"/>
</dbReference>
<comment type="caution">
    <text evidence="1">The sequence shown here is derived from an EMBL/GenBank/DDBJ whole genome shotgun (WGS) entry which is preliminary data.</text>
</comment>
<evidence type="ECO:0008006" key="3">
    <source>
        <dbReference type="Google" id="ProtNLM"/>
    </source>
</evidence>
<accession>A0A919Q4Z2</accession>
<dbReference type="RefSeq" id="WP_307836757.1">
    <property type="nucleotide sequence ID" value="NZ_BOOA01000002.1"/>
</dbReference>
<organism evidence="1 2">
    <name type="scientific">Acrocarpospora phusangensis</name>
    <dbReference type="NCBI Taxonomy" id="1070424"/>
    <lineage>
        <taxon>Bacteria</taxon>
        <taxon>Bacillati</taxon>
        <taxon>Actinomycetota</taxon>
        <taxon>Actinomycetes</taxon>
        <taxon>Streptosporangiales</taxon>
        <taxon>Streptosporangiaceae</taxon>
        <taxon>Acrocarpospora</taxon>
    </lineage>
</organism>
<evidence type="ECO:0000313" key="1">
    <source>
        <dbReference type="EMBL" id="GIH22013.1"/>
    </source>
</evidence>
<dbReference type="Pfam" id="PF20288">
    <property type="entry name" value="MC2"/>
    <property type="match status" value="1"/>
</dbReference>
<gene>
    <name evidence="1" type="ORF">Aph01nite_03230</name>
</gene>
<keyword evidence="2" id="KW-1185">Reference proteome</keyword>
<reference evidence="1" key="1">
    <citation type="submission" date="2021-01" db="EMBL/GenBank/DDBJ databases">
        <title>Whole genome shotgun sequence of Acrocarpospora phusangensis NBRC 108782.</title>
        <authorList>
            <person name="Komaki H."/>
            <person name="Tamura T."/>
        </authorList>
    </citation>
    <scope>NUCLEOTIDE SEQUENCE</scope>
    <source>
        <strain evidence="1">NBRC 108782</strain>
    </source>
</reference>
<dbReference type="AlphaFoldDB" id="A0A919Q4Z2"/>
<evidence type="ECO:0000313" key="2">
    <source>
        <dbReference type="Proteomes" id="UP000640052"/>
    </source>
</evidence>
<name>A0A919Q4Z2_9ACTN</name>
<dbReference type="Proteomes" id="UP000640052">
    <property type="component" value="Unassembled WGS sequence"/>
</dbReference>
<protein>
    <recommendedName>
        <fullName evidence="3">Threonine transporter</fullName>
    </recommendedName>
</protein>
<sequence length="161" mass="17821">MINQPLNGPLETGIRVLAILTSAFPEAYDINALAFFDYSLLHSEEFGGPQSLHPDVPNHTSEIAVKRELLELGLQVMIRARLVTLQVSSSGIGYAATDNAPGFVELLESSYMHQLRNRADWVIEAFGSVNPAEIREKMSALGRWPELVDPSPSRRMEATDE</sequence>